<evidence type="ECO:0000313" key="1">
    <source>
        <dbReference type="EMBL" id="KAF2888076.1"/>
    </source>
</evidence>
<organism evidence="1 2">
    <name type="scientific">Ignelater luminosus</name>
    <name type="common">Cucubano</name>
    <name type="synonym">Pyrophorus luminosus</name>
    <dbReference type="NCBI Taxonomy" id="2038154"/>
    <lineage>
        <taxon>Eukaryota</taxon>
        <taxon>Metazoa</taxon>
        <taxon>Ecdysozoa</taxon>
        <taxon>Arthropoda</taxon>
        <taxon>Hexapoda</taxon>
        <taxon>Insecta</taxon>
        <taxon>Pterygota</taxon>
        <taxon>Neoptera</taxon>
        <taxon>Endopterygota</taxon>
        <taxon>Coleoptera</taxon>
        <taxon>Polyphaga</taxon>
        <taxon>Elateriformia</taxon>
        <taxon>Elateroidea</taxon>
        <taxon>Elateridae</taxon>
        <taxon>Agrypninae</taxon>
        <taxon>Pyrophorini</taxon>
        <taxon>Ignelater</taxon>
    </lineage>
</organism>
<dbReference type="EMBL" id="VTPC01080104">
    <property type="protein sequence ID" value="KAF2888076.1"/>
    <property type="molecule type" value="Genomic_DNA"/>
</dbReference>
<keyword evidence="2" id="KW-1185">Reference proteome</keyword>
<name>A0A8K0G6W2_IGNLU</name>
<reference evidence="1" key="1">
    <citation type="submission" date="2019-08" db="EMBL/GenBank/DDBJ databases">
        <title>The genome of the North American firefly Photinus pyralis.</title>
        <authorList>
            <consortium name="Photinus pyralis genome working group"/>
            <person name="Fallon T.R."/>
            <person name="Sander Lower S.E."/>
            <person name="Weng J.-K."/>
        </authorList>
    </citation>
    <scope>NUCLEOTIDE SEQUENCE</scope>
    <source>
        <strain evidence="1">TRF0915ILg1</strain>
        <tissue evidence="1">Whole body</tissue>
    </source>
</reference>
<gene>
    <name evidence="1" type="ORF">ILUMI_18095</name>
</gene>
<accession>A0A8K0G6W2</accession>
<protein>
    <submittedName>
        <fullName evidence="1">Uncharacterized protein</fullName>
    </submittedName>
</protein>
<dbReference type="AlphaFoldDB" id="A0A8K0G6W2"/>
<dbReference type="Proteomes" id="UP000801492">
    <property type="component" value="Unassembled WGS sequence"/>
</dbReference>
<comment type="caution">
    <text evidence="1">The sequence shown here is derived from an EMBL/GenBank/DDBJ whole genome shotgun (WGS) entry which is preliminary data.</text>
</comment>
<sequence>MTVCLSDGYILEVEGPFKARLNDAEILKIMLERDNGISTFLQVEDHAVVDRGFRDVIQELEHASIELDNTLEGAQQIKGTSASVYPEQDVSELVRIL</sequence>
<evidence type="ECO:0000313" key="2">
    <source>
        <dbReference type="Proteomes" id="UP000801492"/>
    </source>
</evidence>
<dbReference type="OrthoDB" id="6773169at2759"/>
<proteinExistence type="predicted"/>